<dbReference type="InterPro" id="IPR003730">
    <property type="entry name" value="Cu_polyphenol_OxRdtase"/>
</dbReference>
<keyword evidence="3" id="KW-0808">Transferase</keyword>
<comment type="catalytic activity">
    <reaction evidence="1">
        <text>inosine + phosphate = alpha-D-ribose 1-phosphate + hypoxanthine</text>
        <dbReference type="Rhea" id="RHEA:27646"/>
        <dbReference type="ChEBI" id="CHEBI:17368"/>
        <dbReference type="ChEBI" id="CHEBI:17596"/>
        <dbReference type="ChEBI" id="CHEBI:43474"/>
        <dbReference type="ChEBI" id="CHEBI:57720"/>
        <dbReference type="EC" id="2.4.2.1"/>
    </reaction>
    <physiologicalReaction direction="left-to-right" evidence="1">
        <dbReference type="Rhea" id="RHEA:27647"/>
    </physiologicalReaction>
</comment>
<comment type="catalytic activity">
    <reaction evidence="9">
        <text>S-methyl-5'-thioadenosine + phosphate = 5-(methylsulfanyl)-alpha-D-ribose 1-phosphate + adenine</text>
        <dbReference type="Rhea" id="RHEA:11852"/>
        <dbReference type="ChEBI" id="CHEBI:16708"/>
        <dbReference type="ChEBI" id="CHEBI:17509"/>
        <dbReference type="ChEBI" id="CHEBI:43474"/>
        <dbReference type="ChEBI" id="CHEBI:58533"/>
        <dbReference type="EC" id="2.4.2.28"/>
    </reaction>
    <physiologicalReaction direction="left-to-right" evidence="9">
        <dbReference type="Rhea" id="RHEA:11853"/>
    </physiologicalReaction>
</comment>
<keyword evidence="12" id="KW-1185">Reference proteome</keyword>
<dbReference type="NCBIfam" id="TIGR00726">
    <property type="entry name" value="peptidoglycan editing factor PgeF"/>
    <property type="match status" value="1"/>
</dbReference>
<accession>A0A222FQ99</accession>
<evidence type="ECO:0000256" key="9">
    <source>
        <dbReference type="ARBA" id="ARBA00049893"/>
    </source>
</evidence>
<comment type="catalytic activity">
    <reaction evidence="8">
        <text>adenosine + phosphate = alpha-D-ribose 1-phosphate + adenine</text>
        <dbReference type="Rhea" id="RHEA:27642"/>
        <dbReference type="ChEBI" id="CHEBI:16335"/>
        <dbReference type="ChEBI" id="CHEBI:16708"/>
        <dbReference type="ChEBI" id="CHEBI:43474"/>
        <dbReference type="ChEBI" id="CHEBI:57720"/>
        <dbReference type="EC" id="2.4.2.1"/>
    </reaction>
    <physiologicalReaction direction="left-to-right" evidence="8">
        <dbReference type="Rhea" id="RHEA:27643"/>
    </physiologicalReaction>
</comment>
<dbReference type="InterPro" id="IPR038371">
    <property type="entry name" value="Cu_polyphenol_OxRdtase_sf"/>
</dbReference>
<evidence type="ECO:0000313" key="11">
    <source>
        <dbReference type="EMBL" id="ASP40882.1"/>
    </source>
</evidence>
<dbReference type="GO" id="GO:0017061">
    <property type="term" value="F:S-methyl-5-thioadenosine phosphorylase activity"/>
    <property type="evidence" value="ECO:0007669"/>
    <property type="project" value="UniProtKB-EC"/>
</dbReference>
<evidence type="ECO:0000256" key="3">
    <source>
        <dbReference type="ARBA" id="ARBA00022679"/>
    </source>
</evidence>
<dbReference type="Gene3D" id="3.60.140.10">
    <property type="entry name" value="CNF1/YfiH-like putative cysteine hydrolases"/>
    <property type="match status" value="1"/>
</dbReference>
<dbReference type="EMBL" id="CP022530">
    <property type="protein sequence ID" value="ASP40882.1"/>
    <property type="molecule type" value="Genomic_DNA"/>
</dbReference>
<keyword evidence="6" id="KW-0862">Zinc</keyword>
<protein>
    <recommendedName>
        <fullName evidence="10">Purine nucleoside phosphorylase</fullName>
    </recommendedName>
</protein>
<dbReference type="PANTHER" id="PTHR30616">
    <property type="entry name" value="UNCHARACTERIZED PROTEIN YFIH"/>
    <property type="match status" value="1"/>
</dbReference>
<dbReference type="GO" id="GO:0016787">
    <property type="term" value="F:hydrolase activity"/>
    <property type="evidence" value="ECO:0007669"/>
    <property type="project" value="UniProtKB-KW"/>
</dbReference>
<dbReference type="GO" id="GO:0005507">
    <property type="term" value="F:copper ion binding"/>
    <property type="evidence" value="ECO:0007669"/>
    <property type="project" value="TreeGrafter"/>
</dbReference>
<evidence type="ECO:0000256" key="2">
    <source>
        <dbReference type="ARBA" id="ARBA00007353"/>
    </source>
</evidence>
<dbReference type="KEGG" id="bsan:CHH28_09655"/>
<dbReference type="PANTHER" id="PTHR30616:SF2">
    <property type="entry name" value="PURINE NUCLEOSIDE PHOSPHORYLASE LACC1"/>
    <property type="match status" value="1"/>
</dbReference>
<dbReference type="AlphaFoldDB" id="A0A222FQ99"/>
<comment type="similarity">
    <text evidence="2 10">Belongs to the purine nucleoside phosphorylase YfiH/LACC1 family.</text>
</comment>
<reference evidence="11 12" key="1">
    <citation type="submission" date="2017-07" db="EMBL/GenBank/DDBJ databases">
        <title>Annotated genome sequence of Bacterioplanes sanyensis isolated from Red Sea.</title>
        <authorList>
            <person name="Rehman Z.U."/>
        </authorList>
    </citation>
    <scope>NUCLEOTIDE SEQUENCE [LARGE SCALE GENOMIC DNA]</scope>
    <source>
        <strain evidence="11 12">NV9</strain>
    </source>
</reference>
<sequence length="245" mass="26647">MLNRVDGLEFHHWSEFPQVRLCTTRGDADWGQSQGDFARLNLGLHVGDDPLLVKANRIALLQRLPSVSAIQWLQQTHSTDVVKACGGAVTLAGDASYTDQPGLACAVMTADCLPILLSDGVRVAAVHAGWRGLANGIVEQVLNQFPTRHTVCAYLAPAIGPQSFEVGPEVAQQFGADAKLCTVPGEGDRLLADIYALASLRLQAGGVARIRRSDVCTYRDERYFSYRRQNRTGRMASLIWLSGNT</sequence>
<evidence type="ECO:0000256" key="1">
    <source>
        <dbReference type="ARBA" id="ARBA00000553"/>
    </source>
</evidence>
<dbReference type="SUPFAM" id="SSF64438">
    <property type="entry name" value="CNF1/YfiH-like putative cysteine hydrolases"/>
    <property type="match status" value="1"/>
</dbReference>
<dbReference type="CDD" id="cd16833">
    <property type="entry name" value="YfiH"/>
    <property type="match status" value="1"/>
</dbReference>
<evidence type="ECO:0000256" key="7">
    <source>
        <dbReference type="ARBA" id="ARBA00047989"/>
    </source>
</evidence>
<evidence type="ECO:0000256" key="10">
    <source>
        <dbReference type="RuleBase" id="RU361274"/>
    </source>
</evidence>
<name>A0A222FQ99_9GAMM</name>
<organism evidence="11 12">
    <name type="scientific">Bacterioplanes sanyensis</name>
    <dbReference type="NCBI Taxonomy" id="1249553"/>
    <lineage>
        <taxon>Bacteria</taxon>
        <taxon>Pseudomonadati</taxon>
        <taxon>Pseudomonadota</taxon>
        <taxon>Gammaproteobacteria</taxon>
        <taxon>Oceanospirillales</taxon>
        <taxon>Oceanospirillaceae</taxon>
        <taxon>Bacterioplanes</taxon>
    </lineage>
</organism>
<dbReference type="Proteomes" id="UP000202440">
    <property type="component" value="Chromosome"/>
</dbReference>
<gene>
    <name evidence="11" type="ORF">CHH28_09655</name>
</gene>
<keyword evidence="5" id="KW-0378">Hydrolase</keyword>
<proteinExistence type="inferred from homology"/>
<evidence type="ECO:0000313" key="12">
    <source>
        <dbReference type="Proteomes" id="UP000202440"/>
    </source>
</evidence>
<evidence type="ECO:0000256" key="6">
    <source>
        <dbReference type="ARBA" id="ARBA00022833"/>
    </source>
</evidence>
<evidence type="ECO:0000256" key="4">
    <source>
        <dbReference type="ARBA" id="ARBA00022723"/>
    </source>
</evidence>
<keyword evidence="4" id="KW-0479">Metal-binding</keyword>
<evidence type="ECO:0000256" key="5">
    <source>
        <dbReference type="ARBA" id="ARBA00022801"/>
    </source>
</evidence>
<dbReference type="OrthoDB" id="4279at2"/>
<dbReference type="InterPro" id="IPR011324">
    <property type="entry name" value="Cytotoxic_necrot_fac-like_cat"/>
</dbReference>
<dbReference type="Pfam" id="PF02578">
    <property type="entry name" value="Cu-oxidase_4"/>
    <property type="match status" value="1"/>
</dbReference>
<evidence type="ECO:0000256" key="8">
    <source>
        <dbReference type="ARBA" id="ARBA00048968"/>
    </source>
</evidence>
<comment type="catalytic activity">
    <reaction evidence="7">
        <text>adenosine + H2O + H(+) = inosine + NH4(+)</text>
        <dbReference type="Rhea" id="RHEA:24408"/>
        <dbReference type="ChEBI" id="CHEBI:15377"/>
        <dbReference type="ChEBI" id="CHEBI:15378"/>
        <dbReference type="ChEBI" id="CHEBI:16335"/>
        <dbReference type="ChEBI" id="CHEBI:17596"/>
        <dbReference type="ChEBI" id="CHEBI:28938"/>
        <dbReference type="EC" id="3.5.4.4"/>
    </reaction>
    <physiologicalReaction direction="left-to-right" evidence="7">
        <dbReference type="Rhea" id="RHEA:24409"/>
    </physiologicalReaction>
</comment>